<comment type="caution">
    <text evidence="9">The sequence shown here is derived from an EMBL/GenBank/DDBJ whole genome shotgun (WGS) entry which is preliminary data.</text>
</comment>
<dbReference type="AlphaFoldDB" id="A0AAN8X972"/>
<dbReference type="PROSITE" id="PS50071">
    <property type="entry name" value="HOMEOBOX_2"/>
    <property type="match status" value="1"/>
</dbReference>
<organism evidence="9 10">
    <name type="scientific">Halocaridina rubra</name>
    <name type="common">Hawaiian red shrimp</name>
    <dbReference type="NCBI Taxonomy" id="373956"/>
    <lineage>
        <taxon>Eukaryota</taxon>
        <taxon>Metazoa</taxon>
        <taxon>Ecdysozoa</taxon>
        <taxon>Arthropoda</taxon>
        <taxon>Crustacea</taxon>
        <taxon>Multicrustacea</taxon>
        <taxon>Malacostraca</taxon>
        <taxon>Eumalacostraca</taxon>
        <taxon>Eucarida</taxon>
        <taxon>Decapoda</taxon>
        <taxon>Pleocyemata</taxon>
        <taxon>Caridea</taxon>
        <taxon>Atyoidea</taxon>
        <taxon>Atyidae</taxon>
        <taxon>Halocaridina</taxon>
    </lineage>
</organism>
<reference evidence="9 10" key="1">
    <citation type="submission" date="2023-11" db="EMBL/GenBank/DDBJ databases">
        <title>Halocaridina rubra genome assembly.</title>
        <authorList>
            <person name="Smith C."/>
        </authorList>
    </citation>
    <scope>NUCLEOTIDE SEQUENCE [LARGE SCALE GENOMIC DNA]</scope>
    <source>
        <strain evidence="9">EP-1</strain>
        <tissue evidence="9">Whole</tissue>
    </source>
</reference>
<evidence type="ECO:0000259" key="8">
    <source>
        <dbReference type="PROSITE" id="PS50071"/>
    </source>
</evidence>
<dbReference type="InterPro" id="IPR009057">
    <property type="entry name" value="Homeodomain-like_sf"/>
</dbReference>
<dbReference type="SUPFAM" id="SSF46689">
    <property type="entry name" value="Homeodomain-like"/>
    <property type="match status" value="1"/>
</dbReference>
<dbReference type="InterPro" id="IPR017970">
    <property type="entry name" value="Homeobox_CS"/>
</dbReference>
<dbReference type="InterPro" id="IPR050649">
    <property type="entry name" value="Paired_Homeobox_TFs"/>
</dbReference>
<dbReference type="GO" id="GO:0000977">
    <property type="term" value="F:RNA polymerase II transcription regulatory region sequence-specific DNA binding"/>
    <property type="evidence" value="ECO:0007669"/>
    <property type="project" value="TreeGrafter"/>
</dbReference>
<evidence type="ECO:0000313" key="9">
    <source>
        <dbReference type="EMBL" id="KAK7078581.1"/>
    </source>
</evidence>
<protein>
    <submittedName>
        <fullName evidence="9">Paired box protein Pax-3</fullName>
    </submittedName>
</protein>
<name>A0AAN8X972_HALRR</name>
<keyword evidence="10" id="KW-1185">Reference proteome</keyword>
<evidence type="ECO:0000256" key="2">
    <source>
        <dbReference type="ARBA" id="ARBA00023125"/>
    </source>
</evidence>
<keyword evidence="3 5" id="KW-0371">Homeobox</keyword>
<dbReference type="CDD" id="cd00086">
    <property type="entry name" value="homeodomain"/>
    <property type="match status" value="1"/>
</dbReference>
<dbReference type="PROSITE" id="PS00027">
    <property type="entry name" value="HOMEOBOX_1"/>
    <property type="match status" value="1"/>
</dbReference>
<evidence type="ECO:0000313" key="10">
    <source>
        <dbReference type="Proteomes" id="UP001381693"/>
    </source>
</evidence>
<feature type="domain" description="Homeobox" evidence="8">
    <location>
        <begin position="16"/>
        <end position="76"/>
    </location>
</feature>
<dbReference type="PANTHER" id="PTHR24329:SF543">
    <property type="entry name" value="FI01017P-RELATED"/>
    <property type="match status" value="1"/>
</dbReference>
<dbReference type="GO" id="GO:0005634">
    <property type="term" value="C:nucleus"/>
    <property type="evidence" value="ECO:0007669"/>
    <property type="project" value="UniProtKB-SubCell"/>
</dbReference>
<comment type="subcellular location">
    <subcellularLocation>
        <location evidence="1 5 6">Nucleus</location>
    </subcellularLocation>
</comment>
<dbReference type="FunFam" id="1.10.10.60:FF:000679">
    <property type="entry name" value="Homeobox protein aristaless"/>
    <property type="match status" value="1"/>
</dbReference>
<evidence type="ECO:0000256" key="4">
    <source>
        <dbReference type="ARBA" id="ARBA00023242"/>
    </source>
</evidence>
<keyword evidence="4 5" id="KW-0539">Nucleus</keyword>
<dbReference type="SMART" id="SM00389">
    <property type="entry name" value="HOX"/>
    <property type="match status" value="1"/>
</dbReference>
<evidence type="ECO:0000256" key="5">
    <source>
        <dbReference type="PROSITE-ProRule" id="PRU00108"/>
    </source>
</evidence>
<dbReference type="PANTHER" id="PTHR24329">
    <property type="entry name" value="HOMEOBOX PROTEIN ARISTALESS"/>
    <property type="match status" value="1"/>
</dbReference>
<gene>
    <name evidence="9" type="primary">PAX3_1</name>
    <name evidence="9" type="ORF">SK128_000693</name>
</gene>
<feature type="region of interest" description="Disordered" evidence="7">
    <location>
        <begin position="246"/>
        <end position="274"/>
    </location>
</feature>
<dbReference type="GO" id="GO:0000981">
    <property type="term" value="F:DNA-binding transcription factor activity, RNA polymerase II-specific"/>
    <property type="evidence" value="ECO:0007669"/>
    <property type="project" value="InterPro"/>
</dbReference>
<sequence length="354" mass="38067">MSDSETESEPGIPLKRKQRRARTTFTIDQLEELEKAFEKTQYPDVYTREELAQRTKLTEARVQVWFSNRRARWRKQMTGQGMGVTSLSALAMTSSPYPGTLSSLHSTAASATVPTSPMGVSTQQYSDQHEHNQGTAAVAHQTHHGDGSAWSRANFMNHHMPSGEGGGNGGNGTTSGGNMVEAHLSSNLQTPTHVQTQMVSMLSPNNNPTSVFSATPHAPLLQTGSTAGSGCSSLLVSHGPSTADYTTTNGLSSSSSSSSSTGHHGAPTSWTPSLHPKTTADPWSAHYHAHHISYDNYSSTVMGGGEMLMSPQHFPMDMKSTAAFHYPSQYTAANAATNFNQQLRHHKGAPLPLF</sequence>
<keyword evidence="2 5" id="KW-0238">DNA-binding</keyword>
<evidence type="ECO:0000256" key="7">
    <source>
        <dbReference type="SAM" id="MobiDB-lite"/>
    </source>
</evidence>
<dbReference type="Proteomes" id="UP001381693">
    <property type="component" value="Unassembled WGS sequence"/>
</dbReference>
<dbReference type="EMBL" id="JAXCGZ010007756">
    <property type="protein sequence ID" value="KAK7078581.1"/>
    <property type="molecule type" value="Genomic_DNA"/>
</dbReference>
<evidence type="ECO:0000256" key="6">
    <source>
        <dbReference type="RuleBase" id="RU000682"/>
    </source>
</evidence>
<proteinExistence type="predicted"/>
<feature type="region of interest" description="Disordered" evidence="7">
    <location>
        <begin position="1"/>
        <end position="21"/>
    </location>
</feature>
<evidence type="ECO:0000256" key="1">
    <source>
        <dbReference type="ARBA" id="ARBA00004123"/>
    </source>
</evidence>
<feature type="DNA-binding region" description="Homeobox" evidence="5">
    <location>
        <begin position="18"/>
        <end position="77"/>
    </location>
</feature>
<dbReference type="Gene3D" id="1.10.10.60">
    <property type="entry name" value="Homeodomain-like"/>
    <property type="match status" value="1"/>
</dbReference>
<dbReference type="Pfam" id="PF00046">
    <property type="entry name" value="Homeodomain"/>
    <property type="match status" value="1"/>
</dbReference>
<accession>A0AAN8X972</accession>
<dbReference type="InterPro" id="IPR001356">
    <property type="entry name" value="HD"/>
</dbReference>
<evidence type="ECO:0000256" key="3">
    <source>
        <dbReference type="ARBA" id="ARBA00023155"/>
    </source>
</evidence>